<evidence type="ECO:0000313" key="2">
    <source>
        <dbReference type="Proteomes" id="UP000028999"/>
    </source>
</evidence>
<dbReference type="Proteomes" id="UP000028999">
    <property type="component" value="Unassembled WGS sequence"/>
</dbReference>
<dbReference type="AlphaFoldDB" id="A0A078JLG4"/>
<accession>A0A078JLG4</accession>
<evidence type="ECO:0000313" key="1">
    <source>
        <dbReference type="EMBL" id="CDY67649.1"/>
    </source>
</evidence>
<dbReference type="Gramene" id="CDY67649">
    <property type="protein sequence ID" value="CDY67649"/>
    <property type="gene ID" value="GSBRNA2T00065269001"/>
</dbReference>
<proteinExistence type="predicted"/>
<dbReference type="EMBL" id="LK036350">
    <property type="protein sequence ID" value="CDY67649.1"/>
    <property type="molecule type" value="Genomic_DNA"/>
</dbReference>
<dbReference type="PaxDb" id="3708-A0A078JLG4"/>
<organism evidence="1 2">
    <name type="scientific">Brassica napus</name>
    <name type="common">Rape</name>
    <dbReference type="NCBI Taxonomy" id="3708"/>
    <lineage>
        <taxon>Eukaryota</taxon>
        <taxon>Viridiplantae</taxon>
        <taxon>Streptophyta</taxon>
        <taxon>Embryophyta</taxon>
        <taxon>Tracheophyta</taxon>
        <taxon>Spermatophyta</taxon>
        <taxon>Magnoliopsida</taxon>
        <taxon>eudicotyledons</taxon>
        <taxon>Gunneridae</taxon>
        <taxon>Pentapetalae</taxon>
        <taxon>rosids</taxon>
        <taxon>malvids</taxon>
        <taxon>Brassicales</taxon>
        <taxon>Brassicaceae</taxon>
        <taxon>Brassiceae</taxon>
        <taxon>Brassica</taxon>
    </lineage>
</organism>
<gene>
    <name evidence="1" type="primary">BnaAnng24900D</name>
    <name evidence="1" type="ORF">GSBRNA2T00065269001</name>
</gene>
<reference evidence="1 2" key="1">
    <citation type="journal article" date="2014" name="Science">
        <title>Plant genetics. Early allopolyploid evolution in the post-Neolithic Brassica napus oilseed genome.</title>
        <authorList>
            <person name="Chalhoub B."/>
            <person name="Denoeud F."/>
            <person name="Liu S."/>
            <person name="Parkin I.A."/>
            <person name="Tang H."/>
            <person name="Wang X."/>
            <person name="Chiquet J."/>
            <person name="Belcram H."/>
            <person name="Tong C."/>
            <person name="Samans B."/>
            <person name="Correa M."/>
            <person name="Da Silva C."/>
            <person name="Just J."/>
            <person name="Falentin C."/>
            <person name="Koh C.S."/>
            <person name="Le Clainche I."/>
            <person name="Bernard M."/>
            <person name="Bento P."/>
            <person name="Noel B."/>
            <person name="Labadie K."/>
            <person name="Alberti A."/>
            <person name="Charles M."/>
            <person name="Arnaud D."/>
            <person name="Guo H."/>
            <person name="Daviaud C."/>
            <person name="Alamery S."/>
            <person name="Jabbari K."/>
            <person name="Zhao M."/>
            <person name="Edger P.P."/>
            <person name="Chelaifa H."/>
            <person name="Tack D."/>
            <person name="Lassalle G."/>
            <person name="Mestiri I."/>
            <person name="Schnel N."/>
            <person name="Le Paslier M.C."/>
            <person name="Fan G."/>
            <person name="Renault V."/>
            <person name="Bayer P.E."/>
            <person name="Golicz A.A."/>
            <person name="Manoli S."/>
            <person name="Lee T.H."/>
            <person name="Thi V.H."/>
            <person name="Chalabi S."/>
            <person name="Hu Q."/>
            <person name="Fan C."/>
            <person name="Tollenaere R."/>
            <person name="Lu Y."/>
            <person name="Battail C."/>
            <person name="Shen J."/>
            <person name="Sidebottom C.H."/>
            <person name="Wang X."/>
            <person name="Canaguier A."/>
            <person name="Chauveau A."/>
            <person name="Berard A."/>
            <person name="Deniot G."/>
            <person name="Guan M."/>
            <person name="Liu Z."/>
            <person name="Sun F."/>
            <person name="Lim Y.P."/>
            <person name="Lyons E."/>
            <person name="Town C.D."/>
            <person name="Bancroft I."/>
            <person name="Wang X."/>
            <person name="Meng J."/>
            <person name="Ma J."/>
            <person name="Pires J.C."/>
            <person name="King G.J."/>
            <person name="Brunel D."/>
            <person name="Delourme R."/>
            <person name="Renard M."/>
            <person name="Aury J.M."/>
            <person name="Adams K.L."/>
            <person name="Batley J."/>
            <person name="Snowdon R.J."/>
            <person name="Tost J."/>
            <person name="Edwards D."/>
            <person name="Zhou Y."/>
            <person name="Hua W."/>
            <person name="Sharpe A.G."/>
            <person name="Paterson A.H."/>
            <person name="Guan C."/>
            <person name="Wincker P."/>
        </authorList>
    </citation>
    <scope>NUCLEOTIDE SEQUENCE [LARGE SCALE GENOMIC DNA]</scope>
    <source>
        <strain evidence="2">cv. Darmor-bzh</strain>
    </source>
</reference>
<protein>
    <submittedName>
        <fullName evidence="1">BnaAnng24900D protein</fullName>
    </submittedName>
</protein>
<name>A0A078JLG4_BRANA</name>
<sequence>MPFPDLSFADVSSAVVPEYVTEIPRCCPTTDLSTHIQHNRCAKFEVVFV</sequence>
<keyword evidence="2" id="KW-1185">Reference proteome</keyword>